<dbReference type="InterPro" id="IPR009100">
    <property type="entry name" value="AcylCoA_DH/oxidase_NM_dom_sf"/>
</dbReference>
<gene>
    <name evidence="11" type="ORF">HCU74_00465</name>
</gene>
<dbReference type="InterPro" id="IPR006091">
    <property type="entry name" value="Acyl-CoA_Oxase/DH_mid-dom"/>
</dbReference>
<name>A0ABX1GBA2_9GAMM</name>
<dbReference type="InterPro" id="IPR037069">
    <property type="entry name" value="AcylCoA_DH/ox_N_sf"/>
</dbReference>
<evidence type="ECO:0000313" key="12">
    <source>
        <dbReference type="Proteomes" id="UP000765845"/>
    </source>
</evidence>
<dbReference type="InterPro" id="IPR052166">
    <property type="entry name" value="Diverse_Acyl-CoA_DH"/>
</dbReference>
<dbReference type="Pfam" id="PF02771">
    <property type="entry name" value="Acyl-CoA_dh_N"/>
    <property type="match status" value="1"/>
</dbReference>
<evidence type="ECO:0000259" key="10">
    <source>
        <dbReference type="Pfam" id="PF12806"/>
    </source>
</evidence>
<dbReference type="InterPro" id="IPR025878">
    <property type="entry name" value="Acyl-CoA_dh-like_C_dom"/>
</dbReference>
<dbReference type="PANTHER" id="PTHR42803:SF1">
    <property type="entry name" value="BROAD-SPECIFICITY LINEAR ACYL-COA DEHYDROGENASE FADE5"/>
    <property type="match status" value="1"/>
</dbReference>
<feature type="domain" description="Acetyl-CoA dehydrogenase-like C-terminal" evidence="10">
    <location>
        <begin position="466"/>
        <end position="583"/>
    </location>
</feature>
<keyword evidence="5 6" id="KW-0560">Oxidoreductase</keyword>
<evidence type="ECO:0000256" key="5">
    <source>
        <dbReference type="ARBA" id="ARBA00023002"/>
    </source>
</evidence>
<evidence type="ECO:0000259" key="7">
    <source>
        <dbReference type="Pfam" id="PF00441"/>
    </source>
</evidence>
<accession>A0ABX1GBA2</accession>
<protein>
    <submittedName>
        <fullName evidence="11">Acyl-CoA dehydrogenase</fullName>
    </submittedName>
</protein>
<dbReference type="EMBL" id="JAAWWK010000001">
    <property type="protein sequence ID" value="NKI15878.1"/>
    <property type="molecule type" value="Genomic_DNA"/>
</dbReference>
<dbReference type="Pfam" id="PF00441">
    <property type="entry name" value="Acyl-CoA_dh_1"/>
    <property type="match status" value="1"/>
</dbReference>
<dbReference type="SUPFAM" id="SSF56645">
    <property type="entry name" value="Acyl-CoA dehydrogenase NM domain-like"/>
    <property type="match status" value="1"/>
</dbReference>
<dbReference type="Pfam" id="PF12806">
    <property type="entry name" value="Acyl-CoA_dh_C"/>
    <property type="match status" value="1"/>
</dbReference>
<evidence type="ECO:0000313" key="11">
    <source>
        <dbReference type="EMBL" id="NKI15878.1"/>
    </source>
</evidence>
<evidence type="ECO:0000256" key="4">
    <source>
        <dbReference type="ARBA" id="ARBA00022827"/>
    </source>
</evidence>
<keyword evidence="4 6" id="KW-0274">FAD</keyword>
<dbReference type="Gene3D" id="1.10.540.10">
    <property type="entry name" value="Acyl-CoA dehydrogenase/oxidase, N-terminal domain"/>
    <property type="match status" value="1"/>
</dbReference>
<evidence type="ECO:0000256" key="1">
    <source>
        <dbReference type="ARBA" id="ARBA00001974"/>
    </source>
</evidence>
<evidence type="ECO:0000256" key="2">
    <source>
        <dbReference type="ARBA" id="ARBA00009347"/>
    </source>
</evidence>
<comment type="similarity">
    <text evidence="2 6">Belongs to the acyl-CoA dehydrogenase family.</text>
</comment>
<comment type="cofactor">
    <cofactor evidence="1 6">
        <name>FAD</name>
        <dbReference type="ChEBI" id="CHEBI:57692"/>
    </cofactor>
</comment>
<dbReference type="InterPro" id="IPR046373">
    <property type="entry name" value="Acyl-CoA_Oxase/DH_mid-dom_sf"/>
</dbReference>
<dbReference type="Gene3D" id="2.40.110.10">
    <property type="entry name" value="Butyryl-CoA Dehydrogenase, subunit A, domain 2"/>
    <property type="match status" value="1"/>
</dbReference>
<dbReference type="Gene3D" id="1.20.140.10">
    <property type="entry name" value="Butyryl-CoA Dehydrogenase, subunit A, domain 3"/>
    <property type="match status" value="1"/>
</dbReference>
<keyword evidence="12" id="KW-1185">Reference proteome</keyword>
<dbReference type="Pfam" id="PF02770">
    <property type="entry name" value="Acyl-CoA_dh_M"/>
    <property type="match status" value="1"/>
</dbReference>
<proteinExistence type="inferred from homology"/>
<dbReference type="Proteomes" id="UP000765845">
    <property type="component" value="Unassembled WGS sequence"/>
</dbReference>
<organism evidence="11 12">
    <name type="scientific">Spongiibacter thalassae</name>
    <dbReference type="NCBI Taxonomy" id="2721624"/>
    <lineage>
        <taxon>Bacteria</taxon>
        <taxon>Pseudomonadati</taxon>
        <taxon>Pseudomonadota</taxon>
        <taxon>Gammaproteobacteria</taxon>
        <taxon>Cellvibrionales</taxon>
        <taxon>Spongiibacteraceae</taxon>
        <taxon>Spongiibacter</taxon>
    </lineage>
</organism>
<feature type="domain" description="Acyl-CoA dehydrogenase/oxidase N-terminal" evidence="9">
    <location>
        <begin position="37"/>
        <end position="153"/>
    </location>
</feature>
<dbReference type="PANTHER" id="PTHR42803">
    <property type="entry name" value="ACYL-COA DEHYDROGENASE"/>
    <property type="match status" value="1"/>
</dbReference>
<evidence type="ECO:0000259" key="8">
    <source>
        <dbReference type="Pfam" id="PF02770"/>
    </source>
</evidence>
<sequence length="595" mass="64668">MSVYEAPVEEILFSMYDVNQFDSHYESFDLGKDVVTAILNEAAKFAEQDLFPLNATGDREGVKFVDGSVSPPSGFKEAYKKYVDGGWPSLAQPEHFGGQGLPSSLSTVILELWQSANQAWCMYSALGEGACETLLAYGSDNEKSLYLPKLISGTWTGTMCLTEAQAGSDLGLLRTKAEPADNGSYRIYGSKIFISSGDHDLSENIVHLVLARLPEAPEGSRGISLFVVPKYKVAGDGSLGERNQVYCGSVEHKMGLKGSATCVMNFDGAEGFLLGPPNRGLSCMFTFINKSRLGVAVQGLAQAEGAYQMSCTYASARLQGHSPCSSSSQGRYADPIAEQPDVQRMLLSQQVFCEGGRVLAHYCAKLVDQSHSSDKSIASYAGGLLSLLTPIAKGCLSEWGSEACDIGIQVFGGHGYIQEWGIEQRLRDVRITRIYEGTNGIQGLDLLGRKVLADGGVILERYLNEILEFSDECKPISKLAYLAEAMQKRVAEWQALNKEIFAQAGGKKGYIESISFDYLMYAGYITLAYQWLRIAKASAAHSSPSITIWKGQKLNAARFCFSNILPRSAAHREAIRIGSDTILNSVLAEQSVNTN</sequence>
<evidence type="ECO:0000256" key="3">
    <source>
        <dbReference type="ARBA" id="ARBA00022630"/>
    </source>
</evidence>
<feature type="domain" description="Acyl-CoA oxidase/dehydrogenase middle" evidence="8">
    <location>
        <begin position="159"/>
        <end position="267"/>
    </location>
</feature>
<feature type="domain" description="Acyl-CoA dehydrogenase/oxidase C-terminal" evidence="7">
    <location>
        <begin position="278"/>
        <end position="444"/>
    </location>
</feature>
<reference evidence="11 12" key="1">
    <citation type="submission" date="2020-04" db="EMBL/GenBank/DDBJ databases">
        <authorList>
            <person name="Yoon J."/>
        </authorList>
    </citation>
    <scope>NUCLEOTIDE SEQUENCE [LARGE SCALE GENOMIC DNA]</scope>
    <source>
        <strain evidence="11 12">KMU-166</strain>
    </source>
</reference>
<comment type="caution">
    <text evidence="11">The sequence shown here is derived from an EMBL/GenBank/DDBJ whole genome shotgun (WGS) entry which is preliminary data.</text>
</comment>
<keyword evidence="3 6" id="KW-0285">Flavoprotein</keyword>
<evidence type="ECO:0000259" key="9">
    <source>
        <dbReference type="Pfam" id="PF02771"/>
    </source>
</evidence>
<dbReference type="InterPro" id="IPR036250">
    <property type="entry name" value="AcylCo_DH-like_C"/>
</dbReference>
<dbReference type="InterPro" id="IPR013786">
    <property type="entry name" value="AcylCoA_DH/ox_N"/>
</dbReference>
<evidence type="ECO:0000256" key="6">
    <source>
        <dbReference type="RuleBase" id="RU362125"/>
    </source>
</evidence>
<dbReference type="SUPFAM" id="SSF47203">
    <property type="entry name" value="Acyl-CoA dehydrogenase C-terminal domain-like"/>
    <property type="match status" value="1"/>
</dbReference>
<dbReference type="InterPro" id="IPR009075">
    <property type="entry name" value="AcylCo_DH/oxidase_C"/>
</dbReference>
<dbReference type="RefSeq" id="WP_168448435.1">
    <property type="nucleotide sequence ID" value="NZ_JAAWWK010000001.1"/>
</dbReference>